<feature type="non-terminal residue" evidence="1">
    <location>
        <position position="116"/>
    </location>
</feature>
<reference evidence="1" key="1">
    <citation type="submission" date="2023-03" db="EMBL/GenBank/DDBJ databases">
        <title>Massive genome expansion in bonnet fungi (Mycena s.s.) driven by repeated elements and novel gene families across ecological guilds.</title>
        <authorList>
            <consortium name="Lawrence Berkeley National Laboratory"/>
            <person name="Harder C.B."/>
            <person name="Miyauchi S."/>
            <person name="Viragh M."/>
            <person name="Kuo A."/>
            <person name="Thoen E."/>
            <person name="Andreopoulos B."/>
            <person name="Lu D."/>
            <person name="Skrede I."/>
            <person name="Drula E."/>
            <person name="Henrissat B."/>
            <person name="Morin E."/>
            <person name="Kohler A."/>
            <person name="Barry K."/>
            <person name="LaButti K."/>
            <person name="Morin E."/>
            <person name="Salamov A."/>
            <person name="Lipzen A."/>
            <person name="Mereny Z."/>
            <person name="Hegedus B."/>
            <person name="Baldrian P."/>
            <person name="Stursova M."/>
            <person name="Weitz H."/>
            <person name="Taylor A."/>
            <person name="Grigoriev I.V."/>
            <person name="Nagy L.G."/>
            <person name="Martin F."/>
            <person name="Kauserud H."/>
        </authorList>
    </citation>
    <scope>NUCLEOTIDE SEQUENCE</scope>
    <source>
        <strain evidence="1">9144</strain>
    </source>
</reference>
<organism evidence="1 2">
    <name type="scientific">Mycena pura</name>
    <dbReference type="NCBI Taxonomy" id="153505"/>
    <lineage>
        <taxon>Eukaryota</taxon>
        <taxon>Fungi</taxon>
        <taxon>Dikarya</taxon>
        <taxon>Basidiomycota</taxon>
        <taxon>Agaricomycotina</taxon>
        <taxon>Agaricomycetes</taxon>
        <taxon>Agaricomycetidae</taxon>
        <taxon>Agaricales</taxon>
        <taxon>Marasmiineae</taxon>
        <taxon>Mycenaceae</taxon>
        <taxon>Mycena</taxon>
    </lineage>
</organism>
<keyword evidence="2" id="KW-1185">Reference proteome</keyword>
<name>A0AAD7E090_9AGAR</name>
<protein>
    <submittedName>
        <fullName evidence="1">Uncharacterized protein</fullName>
    </submittedName>
</protein>
<proteinExistence type="predicted"/>
<accession>A0AAD7E090</accession>
<gene>
    <name evidence="1" type="ORF">GGX14DRAFT_352641</name>
</gene>
<dbReference type="AlphaFoldDB" id="A0AAD7E090"/>
<evidence type="ECO:0000313" key="2">
    <source>
        <dbReference type="Proteomes" id="UP001219525"/>
    </source>
</evidence>
<dbReference type="EMBL" id="JARJCW010000007">
    <property type="protein sequence ID" value="KAJ7222445.1"/>
    <property type="molecule type" value="Genomic_DNA"/>
</dbReference>
<dbReference type="Proteomes" id="UP001219525">
    <property type="component" value="Unassembled WGS sequence"/>
</dbReference>
<evidence type="ECO:0000313" key="1">
    <source>
        <dbReference type="EMBL" id="KAJ7222445.1"/>
    </source>
</evidence>
<sequence length="116" mass="13321">MLKRIRKYGLTFNLLHPTPEILKKLPLWHHVGKRDEVRDRNNYPACKCLRDNHNVIFVGDGMAVAERLRDVEHIPSAKCMCLLCCYDRRVRGCGNPHACVKVAAASLDILKSKWDP</sequence>
<comment type="caution">
    <text evidence="1">The sequence shown here is derived from an EMBL/GenBank/DDBJ whole genome shotgun (WGS) entry which is preliminary data.</text>
</comment>